<gene>
    <name evidence="2" type="ORF">M0813_25646</name>
</gene>
<protein>
    <submittedName>
        <fullName evidence="2">Uncharacterized protein</fullName>
    </submittedName>
</protein>
<name>A0ABQ8Y2K5_9EUKA</name>
<sequence>MLFLEHQTPEKFRKRSLINGFCMIERSDEENLLSSTRKISNISEFSSDSELTITDSFCSDFETFLSKGGLVDTRQEKKSQKFLKQNDDFVSALMFDLDDNKDYKQRNTDSEDLDCEREFRESSLRQKKFNRQIIRSIKKMKKKIHCISPKNKHSPCSPLKKQIKISTITDPNTKTKQELRQQLLLWLQNEEEKEKQAQINLRELPQLEDFFQFVQQLEKKQSKDCFNFSPQKCACLSPVLYQKSRTRMFVKDSPQKKNLLNDLDFKQNSNGSFPLKKVFQFVPSQKKHQKVLTEINQKVFTETNQKLLSETNQKAFTETNQKLLSETNQKLLTETNQKKPTVRTHGEHTERNEGVKLKKKRNSKKKRSKRKKKKSKIQKKKKNSFFKKHLSDYLNLIFQK</sequence>
<proteinExistence type="predicted"/>
<keyword evidence="3" id="KW-1185">Reference proteome</keyword>
<feature type="compositionally biased region" description="Basic residues" evidence="1">
    <location>
        <begin position="357"/>
        <end position="384"/>
    </location>
</feature>
<accession>A0ABQ8Y2K5</accession>
<organism evidence="2 3">
    <name type="scientific">Anaeramoeba flamelloides</name>
    <dbReference type="NCBI Taxonomy" id="1746091"/>
    <lineage>
        <taxon>Eukaryota</taxon>
        <taxon>Metamonada</taxon>
        <taxon>Anaeramoebidae</taxon>
        <taxon>Anaeramoeba</taxon>
    </lineage>
</organism>
<evidence type="ECO:0000256" key="1">
    <source>
        <dbReference type="SAM" id="MobiDB-lite"/>
    </source>
</evidence>
<reference evidence="2" key="1">
    <citation type="submission" date="2022-08" db="EMBL/GenBank/DDBJ databases">
        <title>Novel sulfate-reducing endosymbionts in the free-living metamonad Anaeramoeba.</title>
        <authorList>
            <person name="Jerlstrom-Hultqvist J."/>
            <person name="Cepicka I."/>
            <person name="Gallot-Lavallee L."/>
            <person name="Salas-Leiva D."/>
            <person name="Curtis B.A."/>
            <person name="Zahonova K."/>
            <person name="Pipaliya S."/>
            <person name="Dacks J."/>
            <person name="Roger A.J."/>
        </authorList>
    </citation>
    <scope>NUCLEOTIDE SEQUENCE</scope>
    <source>
        <strain evidence="2">Schooner1</strain>
    </source>
</reference>
<comment type="caution">
    <text evidence="2">The sequence shown here is derived from an EMBL/GenBank/DDBJ whole genome shotgun (WGS) entry which is preliminary data.</text>
</comment>
<evidence type="ECO:0000313" key="3">
    <source>
        <dbReference type="Proteomes" id="UP001150062"/>
    </source>
</evidence>
<dbReference type="EMBL" id="JAOAOG010000231">
    <property type="protein sequence ID" value="KAJ6239062.1"/>
    <property type="molecule type" value="Genomic_DNA"/>
</dbReference>
<feature type="region of interest" description="Disordered" evidence="1">
    <location>
        <begin position="332"/>
        <end position="384"/>
    </location>
</feature>
<dbReference type="Proteomes" id="UP001150062">
    <property type="component" value="Unassembled WGS sequence"/>
</dbReference>
<evidence type="ECO:0000313" key="2">
    <source>
        <dbReference type="EMBL" id="KAJ6239062.1"/>
    </source>
</evidence>
<feature type="compositionally biased region" description="Basic and acidic residues" evidence="1">
    <location>
        <begin position="344"/>
        <end position="356"/>
    </location>
</feature>